<name>A0ABU2H6Q9_9ACTN</name>
<dbReference type="CDD" id="cd01823">
    <property type="entry name" value="SEST_like"/>
    <property type="match status" value="1"/>
</dbReference>
<keyword evidence="3" id="KW-1185">Reference proteome</keyword>
<accession>A0ABU2H6Q9</accession>
<dbReference type="Gene3D" id="3.40.50.1110">
    <property type="entry name" value="SGNH hydrolase"/>
    <property type="match status" value="1"/>
</dbReference>
<evidence type="ECO:0000259" key="1">
    <source>
        <dbReference type="Pfam" id="PF13472"/>
    </source>
</evidence>
<gene>
    <name evidence="2" type="ORF">RIF23_11830</name>
</gene>
<organism evidence="2 3">
    <name type="scientific">Lipingzhangella rawalii</name>
    <dbReference type="NCBI Taxonomy" id="2055835"/>
    <lineage>
        <taxon>Bacteria</taxon>
        <taxon>Bacillati</taxon>
        <taxon>Actinomycetota</taxon>
        <taxon>Actinomycetes</taxon>
        <taxon>Streptosporangiales</taxon>
        <taxon>Nocardiopsidaceae</taxon>
        <taxon>Lipingzhangella</taxon>
    </lineage>
</organism>
<keyword evidence="2" id="KW-0378">Hydrolase</keyword>
<dbReference type="SUPFAM" id="SSF52266">
    <property type="entry name" value="SGNH hydrolase"/>
    <property type="match status" value="1"/>
</dbReference>
<reference evidence="3" key="1">
    <citation type="submission" date="2023-07" db="EMBL/GenBank/DDBJ databases">
        <title>Novel species in the genus Lipingzhangella isolated from Sambhar Salt Lake.</title>
        <authorList>
            <person name="Jiya N."/>
            <person name="Kajale S."/>
            <person name="Sharma A."/>
        </authorList>
    </citation>
    <scope>NUCLEOTIDE SEQUENCE [LARGE SCALE GENOMIC DNA]</scope>
    <source>
        <strain evidence="3">LS1_29</strain>
    </source>
</reference>
<dbReference type="PANTHER" id="PTHR37981:SF1">
    <property type="entry name" value="SGNH HYDROLASE-TYPE ESTERASE DOMAIN-CONTAINING PROTEIN"/>
    <property type="match status" value="1"/>
</dbReference>
<dbReference type="GO" id="GO:0016787">
    <property type="term" value="F:hydrolase activity"/>
    <property type="evidence" value="ECO:0007669"/>
    <property type="project" value="UniProtKB-KW"/>
</dbReference>
<protein>
    <submittedName>
        <fullName evidence="2">SGNH/GDSL hydrolase family protein</fullName>
        <ecNumber evidence="2">3.1.-.-</ecNumber>
    </submittedName>
</protein>
<dbReference type="EMBL" id="JAVLVT010000005">
    <property type="protein sequence ID" value="MDS1270988.1"/>
    <property type="molecule type" value="Genomic_DNA"/>
</dbReference>
<dbReference type="PANTHER" id="PTHR37981">
    <property type="entry name" value="LIPASE 2"/>
    <property type="match status" value="1"/>
</dbReference>
<evidence type="ECO:0000313" key="2">
    <source>
        <dbReference type="EMBL" id="MDS1270988.1"/>
    </source>
</evidence>
<dbReference type="RefSeq" id="WP_310912541.1">
    <property type="nucleotide sequence ID" value="NZ_JAVLVT010000005.1"/>
</dbReference>
<sequence length="370" mass="39882">MPSLGRRGWIITVSIASVLIICVVLASVPATRTAIQNASCALLGLGCPPVPGEPGPDEEDDPAWRQELAPQDAATWGHYVALGDSYSSGDGADDYSNETQRDRNCYRSANAYPHRLAESSDFAGNLSFLACSGQRGSSMLENLDEEHAQLAALTPETSLVTIGIGGNDIGFSSVLQACMLRVPFVDRNACVGQEDEIEDRMEEFEDTFAELLTEVRTRAPDARVLVVGYPRIFPEDPQSMYYTLSTGDQSWLNTTIQRFNNQIRDAVVETDAQIAEAGAVGSVEFVDTYDALDGHEVSTDESWVNGVILDRGTQQAVTVDRATFHPTAAGQSAVGDRVAEQVEDGPGREVYVRQNTLDRVADGPLAAGDS</sequence>
<proteinExistence type="predicted"/>
<feature type="domain" description="SGNH hydrolase-type esterase" evidence="1">
    <location>
        <begin position="81"/>
        <end position="331"/>
    </location>
</feature>
<evidence type="ECO:0000313" key="3">
    <source>
        <dbReference type="Proteomes" id="UP001250214"/>
    </source>
</evidence>
<dbReference type="EC" id="3.1.-.-" evidence="2"/>
<dbReference type="Pfam" id="PF13472">
    <property type="entry name" value="Lipase_GDSL_2"/>
    <property type="match status" value="1"/>
</dbReference>
<dbReference type="InterPro" id="IPR037460">
    <property type="entry name" value="SEST-like"/>
</dbReference>
<comment type="caution">
    <text evidence="2">The sequence shown here is derived from an EMBL/GenBank/DDBJ whole genome shotgun (WGS) entry which is preliminary data.</text>
</comment>
<dbReference type="InterPro" id="IPR013830">
    <property type="entry name" value="SGNH_hydro"/>
</dbReference>
<dbReference type="InterPro" id="IPR036514">
    <property type="entry name" value="SGNH_hydro_sf"/>
</dbReference>
<dbReference type="Proteomes" id="UP001250214">
    <property type="component" value="Unassembled WGS sequence"/>
</dbReference>